<dbReference type="EMBL" id="AMPO01000001">
    <property type="protein sequence ID" value="EKF87129.1"/>
    <property type="molecule type" value="Genomic_DNA"/>
</dbReference>
<dbReference type="AlphaFoldDB" id="K2RFF5"/>
<name>K2RFF5_METFP</name>
<dbReference type="RefSeq" id="WP_004029711.1">
    <property type="nucleotide sequence ID" value="NZ_AMPO01000001.1"/>
</dbReference>
<dbReference type="PATRIC" id="fig|1204725.3.peg.517"/>
<evidence type="ECO:0000313" key="2">
    <source>
        <dbReference type="Proteomes" id="UP000007360"/>
    </source>
</evidence>
<sequence length="61" mass="6910">MENMVNGIKSYFKDRKNRIVHALTGISMLTLTLFDSINPYVRVGVFAGAVGFNLLRMRYLG</sequence>
<dbReference type="Proteomes" id="UP000007360">
    <property type="component" value="Unassembled WGS sequence"/>
</dbReference>
<organism evidence="1 2">
    <name type="scientific">Methanobacterium formicicum (strain DSM 3637 / PP1)</name>
    <dbReference type="NCBI Taxonomy" id="1204725"/>
    <lineage>
        <taxon>Archaea</taxon>
        <taxon>Methanobacteriati</taxon>
        <taxon>Methanobacteriota</taxon>
        <taxon>Methanomada group</taxon>
        <taxon>Methanobacteria</taxon>
        <taxon>Methanobacteriales</taxon>
        <taxon>Methanobacteriaceae</taxon>
        <taxon>Methanobacterium</taxon>
    </lineage>
</organism>
<protein>
    <submittedName>
        <fullName evidence="1">Uncharacterized protein</fullName>
    </submittedName>
</protein>
<keyword evidence="2" id="KW-1185">Reference proteome</keyword>
<proteinExistence type="predicted"/>
<dbReference type="OrthoDB" id="82270at2157"/>
<comment type="caution">
    <text evidence="1">The sequence shown here is derived from an EMBL/GenBank/DDBJ whole genome shotgun (WGS) entry which is preliminary data.</text>
</comment>
<reference evidence="1 2" key="1">
    <citation type="journal article" date="2012" name="J. Bacteriol.">
        <title>Draft genome sequence of Methanobacterium formicicum DSM 3637, an archaebacterium isolated from the methane producer amoeba Pelomyxa palustris.</title>
        <authorList>
            <person name="Gutierrez G."/>
        </authorList>
    </citation>
    <scope>NUCLEOTIDE SEQUENCE [LARGE SCALE GENOMIC DNA]</scope>
    <source>
        <strain evidence="2">DSM 3637 / PP1</strain>
    </source>
</reference>
<accession>K2RFF5</accession>
<evidence type="ECO:0000313" key="1">
    <source>
        <dbReference type="EMBL" id="EKF87129.1"/>
    </source>
</evidence>
<gene>
    <name evidence="1" type="ORF">A994_02555</name>
</gene>